<dbReference type="InterPro" id="IPR002110">
    <property type="entry name" value="Ankyrin_rpt"/>
</dbReference>
<feature type="region of interest" description="Disordered" evidence="2">
    <location>
        <begin position="1"/>
        <end position="36"/>
    </location>
</feature>
<evidence type="ECO:0000313" key="4">
    <source>
        <dbReference type="Proteomes" id="UP001396898"/>
    </source>
</evidence>
<dbReference type="Gene3D" id="1.25.40.20">
    <property type="entry name" value="Ankyrin repeat-containing domain"/>
    <property type="match status" value="1"/>
</dbReference>
<accession>A0ABR1R2L7</accession>
<gene>
    <name evidence="3" type="ORF">PG991_015791</name>
</gene>
<organism evidence="3 4">
    <name type="scientific">Apiospora marii</name>
    <dbReference type="NCBI Taxonomy" id="335849"/>
    <lineage>
        <taxon>Eukaryota</taxon>
        <taxon>Fungi</taxon>
        <taxon>Dikarya</taxon>
        <taxon>Ascomycota</taxon>
        <taxon>Pezizomycotina</taxon>
        <taxon>Sordariomycetes</taxon>
        <taxon>Xylariomycetidae</taxon>
        <taxon>Amphisphaeriales</taxon>
        <taxon>Apiosporaceae</taxon>
        <taxon>Apiospora</taxon>
    </lineage>
</organism>
<sequence>MARFTPQPTTGGGFTERRYSTNIAPSSPGKAARPANGNLTAATVPLGKGWLNPLHWAVLQRREACFRTLVEHVDAATPAGEGKGTEEESLGTRSVDEVVDAAGRTPLHLAAETGFEAAVDLLLQYGADPSARAFKVP</sequence>
<reference evidence="3 4" key="1">
    <citation type="submission" date="2023-01" db="EMBL/GenBank/DDBJ databases">
        <title>Analysis of 21 Apiospora genomes using comparative genomics revels a genus with tremendous synthesis potential of carbohydrate active enzymes and secondary metabolites.</title>
        <authorList>
            <person name="Sorensen T."/>
        </authorList>
    </citation>
    <scope>NUCLEOTIDE SEQUENCE [LARGE SCALE GENOMIC DNA]</scope>
    <source>
        <strain evidence="3 4">CBS 20057</strain>
    </source>
</reference>
<feature type="repeat" description="ANK" evidence="1">
    <location>
        <begin position="102"/>
        <end position="134"/>
    </location>
</feature>
<dbReference type="Proteomes" id="UP001396898">
    <property type="component" value="Unassembled WGS sequence"/>
</dbReference>
<dbReference type="Pfam" id="PF12796">
    <property type="entry name" value="Ank_2"/>
    <property type="match status" value="1"/>
</dbReference>
<dbReference type="SUPFAM" id="SSF48403">
    <property type="entry name" value="Ankyrin repeat"/>
    <property type="match status" value="1"/>
</dbReference>
<keyword evidence="4" id="KW-1185">Reference proteome</keyword>
<proteinExistence type="predicted"/>
<evidence type="ECO:0000256" key="2">
    <source>
        <dbReference type="SAM" id="MobiDB-lite"/>
    </source>
</evidence>
<keyword evidence="1" id="KW-0040">ANK repeat</keyword>
<dbReference type="EMBL" id="JAQQWI010000022">
    <property type="protein sequence ID" value="KAK7996324.1"/>
    <property type="molecule type" value="Genomic_DNA"/>
</dbReference>
<dbReference type="SMART" id="SM00248">
    <property type="entry name" value="ANK"/>
    <property type="match status" value="2"/>
</dbReference>
<protein>
    <submittedName>
        <fullName evidence="3">Uncharacterized protein</fullName>
    </submittedName>
</protein>
<name>A0ABR1R2L7_9PEZI</name>
<dbReference type="PROSITE" id="PS50297">
    <property type="entry name" value="ANK_REP_REGION"/>
    <property type="match status" value="1"/>
</dbReference>
<evidence type="ECO:0000313" key="3">
    <source>
        <dbReference type="EMBL" id="KAK7996324.1"/>
    </source>
</evidence>
<evidence type="ECO:0000256" key="1">
    <source>
        <dbReference type="PROSITE-ProRule" id="PRU00023"/>
    </source>
</evidence>
<comment type="caution">
    <text evidence="3">The sequence shown here is derived from an EMBL/GenBank/DDBJ whole genome shotgun (WGS) entry which is preliminary data.</text>
</comment>
<dbReference type="PROSITE" id="PS50088">
    <property type="entry name" value="ANK_REPEAT"/>
    <property type="match status" value="1"/>
</dbReference>
<dbReference type="InterPro" id="IPR036770">
    <property type="entry name" value="Ankyrin_rpt-contain_sf"/>
</dbReference>